<gene>
    <name evidence="1" type="ORF">I5M27_16845</name>
</gene>
<proteinExistence type="predicted"/>
<evidence type="ECO:0000313" key="2">
    <source>
        <dbReference type="Proteomes" id="UP000644147"/>
    </source>
</evidence>
<accession>A0ABS1C5M0</accession>
<evidence type="ECO:0000313" key="1">
    <source>
        <dbReference type="EMBL" id="MBK0404664.1"/>
    </source>
</evidence>
<comment type="caution">
    <text evidence="1">The sequence shown here is derived from an EMBL/GenBank/DDBJ whole genome shotgun (WGS) entry which is preliminary data.</text>
</comment>
<dbReference type="RefSeq" id="WP_200507527.1">
    <property type="nucleotide sequence ID" value="NZ_JAEHFX010000011.1"/>
</dbReference>
<dbReference type="Proteomes" id="UP000644147">
    <property type="component" value="Unassembled WGS sequence"/>
</dbReference>
<organism evidence="1 2">
    <name type="scientific">Adhaeribacter terrigena</name>
    <dbReference type="NCBI Taxonomy" id="2793070"/>
    <lineage>
        <taxon>Bacteria</taxon>
        <taxon>Pseudomonadati</taxon>
        <taxon>Bacteroidota</taxon>
        <taxon>Cytophagia</taxon>
        <taxon>Cytophagales</taxon>
        <taxon>Hymenobacteraceae</taxon>
        <taxon>Adhaeribacter</taxon>
    </lineage>
</organism>
<sequence>MNKPFELFNQFNLGIIEDSLENCILNFQKLLKKGTLSILRTKEVNFKLVCDSQDLPYNPKDLKFMLYEPLSNKNITVFFSNINEGWYTAIYNYTRLFHKNAYFPGFTVSLGHPEPAYFFRYFQSIDNEVEERVVYLIKENNWVFFEKSHPLNVENPETYLKKKKVDRLNNEIIIDYLRSAGYDLLDDSFYKSDKTVYQIKYS</sequence>
<dbReference type="EMBL" id="JAEHFX010000011">
    <property type="protein sequence ID" value="MBK0404664.1"/>
    <property type="molecule type" value="Genomic_DNA"/>
</dbReference>
<name>A0ABS1C5M0_9BACT</name>
<protein>
    <submittedName>
        <fullName evidence="1">Uncharacterized protein</fullName>
    </submittedName>
</protein>
<reference evidence="1 2" key="1">
    <citation type="submission" date="2020-12" db="EMBL/GenBank/DDBJ databases">
        <title>Bacterial novel species Adhaeribacter sp. BT258 isolated from soil.</title>
        <authorList>
            <person name="Jung H.-Y."/>
        </authorList>
    </citation>
    <scope>NUCLEOTIDE SEQUENCE [LARGE SCALE GENOMIC DNA]</scope>
    <source>
        <strain evidence="1 2">BT258</strain>
    </source>
</reference>
<keyword evidence="2" id="KW-1185">Reference proteome</keyword>